<reference evidence="1 2" key="1">
    <citation type="journal article" date="2024" name="Ann. Entomol. Soc. Am.">
        <title>Genomic analyses of the southern and eastern yellowjacket wasps (Hymenoptera: Vespidae) reveal evolutionary signatures of social life.</title>
        <authorList>
            <person name="Catto M.A."/>
            <person name="Caine P.B."/>
            <person name="Orr S.E."/>
            <person name="Hunt B.G."/>
            <person name="Goodisman M.A.D."/>
        </authorList>
    </citation>
    <scope>NUCLEOTIDE SEQUENCE [LARGE SCALE GENOMIC DNA]</scope>
    <source>
        <strain evidence="1">232</strain>
        <tissue evidence="1">Head and thorax</tissue>
    </source>
</reference>
<protein>
    <submittedName>
        <fullName evidence="1">Uncharacterized protein</fullName>
    </submittedName>
</protein>
<proteinExistence type="predicted"/>
<evidence type="ECO:0000313" key="2">
    <source>
        <dbReference type="Proteomes" id="UP001607303"/>
    </source>
</evidence>
<organism evidence="1 2">
    <name type="scientific">Vespula maculifrons</name>
    <name type="common">Eastern yellow jacket</name>
    <name type="synonym">Wasp</name>
    <dbReference type="NCBI Taxonomy" id="7453"/>
    <lineage>
        <taxon>Eukaryota</taxon>
        <taxon>Metazoa</taxon>
        <taxon>Ecdysozoa</taxon>
        <taxon>Arthropoda</taxon>
        <taxon>Hexapoda</taxon>
        <taxon>Insecta</taxon>
        <taxon>Pterygota</taxon>
        <taxon>Neoptera</taxon>
        <taxon>Endopterygota</taxon>
        <taxon>Hymenoptera</taxon>
        <taxon>Apocrita</taxon>
        <taxon>Aculeata</taxon>
        <taxon>Vespoidea</taxon>
        <taxon>Vespidae</taxon>
        <taxon>Vespinae</taxon>
        <taxon>Vespula</taxon>
    </lineage>
</organism>
<dbReference type="EMBL" id="JAYRBN010000110">
    <property type="protein sequence ID" value="KAL2725944.1"/>
    <property type="molecule type" value="Genomic_DNA"/>
</dbReference>
<accession>A0ABD2AZA1</accession>
<keyword evidence="2" id="KW-1185">Reference proteome</keyword>
<evidence type="ECO:0000313" key="1">
    <source>
        <dbReference type="EMBL" id="KAL2725944.1"/>
    </source>
</evidence>
<gene>
    <name evidence="1" type="ORF">V1477_018382</name>
</gene>
<dbReference type="AlphaFoldDB" id="A0ABD2AZA1"/>
<dbReference type="Proteomes" id="UP001607303">
    <property type="component" value="Unassembled WGS sequence"/>
</dbReference>
<name>A0ABD2AZA1_VESMC</name>
<comment type="caution">
    <text evidence="1">The sequence shown here is derived from an EMBL/GenBank/DDBJ whole genome shotgun (WGS) entry which is preliminary data.</text>
</comment>
<sequence>MTMESIACEERKRLTMCNRWLGRRVLYKCNTLLRYQKSIVLRTEPESILSQSFPDEIGRFTNRYYLKLDSHAFQFILGSISVPSMFRHCTKQFNFSHSHRKSFLDLVPSYVLTSNNVYRDSGNRSSFSGDDDDDDAERLEYQLSQNLKSLWNHYNGPGVLNSNARCFSVGRYNNAGSRNPHVALSQCGPQSEREEGSIKATALELVEGNPIRILVGPFKFVVVVSRRQDGSYTAPRFSRTRDERKQGAGLAAGAASYKFPERLVVTAVLYRALALELYDP</sequence>